<dbReference type="eggNOG" id="arCOG01197">
    <property type="taxonomic scope" value="Archaea"/>
</dbReference>
<dbReference type="Gene3D" id="3.30.460.10">
    <property type="entry name" value="Beta Polymerase, domain 2"/>
    <property type="match status" value="1"/>
</dbReference>
<dbReference type="GO" id="GO:0016779">
    <property type="term" value="F:nucleotidyltransferase activity"/>
    <property type="evidence" value="ECO:0007669"/>
    <property type="project" value="InterPro"/>
</dbReference>
<dbReference type="EMBL" id="CP000254">
    <property type="protein sequence ID" value="ABD42413.1"/>
    <property type="molecule type" value="Genomic_DNA"/>
</dbReference>
<dbReference type="KEGG" id="mhu:Mhun_2718"/>
<dbReference type="InterPro" id="IPR002934">
    <property type="entry name" value="Polymerase_NTP_transf_dom"/>
</dbReference>
<evidence type="ECO:0000259" key="1">
    <source>
        <dbReference type="Pfam" id="PF01909"/>
    </source>
</evidence>
<evidence type="ECO:0000313" key="3">
    <source>
        <dbReference type="Proteomes" id="UP000001941"/>
    </source>
</evidence>
<protein>
    <submittedName>
        <fullName evidence="2">DNA polymerase, beta-like region</fullName>
    </submittedName>
</protein>
<evidence type="ECO:0000313" key="2">
    <source>
        <dbReference type="EMBL" id="ABD42413.1"/>
    </source>
</evidence>
<dbReference type="SUPFAM" id="SSF81301">
    <property type="entry name" value="Nucleotidyltransferase"/>
    <property type="match status" value="1"/>
</dbReference>
<dbReference type="EnsemblBacteria" id="ABD42413">
    <property type="protein sequence ID" value="ABD42413"/>
    <property type="gene ID" value="Mhun_2718"/>
</dbReference>
<dbReference type="Proteomes" id="UP000001941">
    <property type="component" value="Chromosome"/>
</dbReference>
<name>Q2FTZ4_METHJ</name>
<dbReference type="AlphaFoldDB" id="Q2FTZ4"/>
<sequence length="109" mass="12064">MIIMLAEGRIASSAKKILNVEEPSRIILFGSYARGDATEDSDIDILVLVNNPENRGRKMVEYRNAIGRVAPGIGVDILVYSEEEALNPVPGTVLYWALREGKVLYESKN</sequence>
<dbReference type="OrthoDB" id="9287at2157"/>
<dbReference type="PANTHER" id="PTHR33933:SF1">
    <property type="entry name" value="PROTEIN ADENYLYLTRANSFERASE MNTA-RELATED"/>
    <property type="match status" value="1"/>
</dbReference>
<dbReference type="CDD" id="cd05403">
    <property type="entry name" value="NT_KNTase_like"/>
    <property type="match status" value="1"/>
</dbReference>
<dbReference type="Pfam" id="PF01909">
    <property type="entry name" value="NTP_transf_2"/>
    <property type="match status" value="1"/>
</dbReference>
<dbReference type="InterPro" id="IPR052548">
    <property type="entry name" value="Type_VII_TA_antitoxin"/>
</dbReference>
<feature type="domain" description="Polymerase nucleotidyl transferase" evidence="1">
    <location>
        <begin position="23"/>
        <end position="82"/>
    </location>
</feature>
<dbReference type="PANTHER" id="PTHR33933">
    <property type="entry name" value="NUCLEOTIDYLTRANSFERASE"/>
    <property type="match status" value="1"/>
</dbReference>
<accession>Q2FTZ4</accession>
<proteinExistence type="predicted"/>
<keyword evidence="3" id="KW-1185">Reference proteome</keyword>
<dbReference type="InterPro" id="IPR043519">
    <property type="entry name" value="NT_sf"/>
</dbReference>
<dbReference type="STRING" id="323259.Mhun_2718"/>
<dbReference type="HOGENOM" id="CLU_130257_9_3_2"/>
<gene>
    <name evidence="2" type="ordered locus">Mhun_2718</name>
</gene>
<dbReference type="InParanoid" id="Q2FTZ4"/>
<organism evidence="2 3">
    <name type="scientific">Methanospirillum hungatei JF-1 (strain ATCC 27890 / DSM 864 / NBRC 100397 / JF-1)</name>
    <dbReference type="NCBI Taxonomy" id="323259"/>
    <lineage>
        <taxon>Archaea</taxon>
        <taxon>Methanobacteriati</taxon>
        <taxon>Methanobacteriota</taxon>
        <taxon>Stenosarchaea group</taxon>
        <taxon>Methanomicrobia</taxon>
        <taxon>Methanomicrobiales</taxon>
        <taxon>Methanospirillaceae</taxon>
        <taxon>Methanospirillum</taxon>
    </lineage>
</organism>
<reference evidence="3" key="1">
    <citation type="journal article" date="2016" name="Stand. Genomic Sci.">
        <title>Complete genome sequence of Methanospirillum hungatei type strain JF1.</title>
        <authorList>
            <person name="Gunsalus R.P."/>
            <person name="Cook L.E."/>
            <person name="Crable B."/>
            <person name="Rohlin L."/>
            <person name="McDonald E."/>
            <person name="Mouttaki H."/>
            <person name="Sieber J.R."/>
            <person name="Poweleit N."/>
            <person name="Zhou H."/>
            <person name="Lapidus A.L."/>
            <person name="Daligault H.E."/>
            <person name="Land M."/>
            <person name="Gilna P."/>
            <person name="Ivanova N."/>
            <person name="Kyrpides N."/>
            <person name="Culley D.E."/>
            <person name="McInerney M.J."/>
        </authorList>
    </citation>
    <scope>NUCLEOTIDE SEQUENCE [LARGE SCALE GENOMIC DNA]</scope>
    <source>
        <strain evidence="3">ATCC 27890 / DSM 864 / NBRC 100397 / JF-1</strain>
    </source>
</reference>